<evidence type="ECO:0000259" key="2">
    <source>
        <dbReference type="PROSITE" id="PS51898"/>
    </source>
</evidence>
<dbReference type="Gene3D" id="1.10.443.10">
    <property type="entry name" value="Intergrase catalytic core"/>
    <property type="match status" value="1"/>
</dbReference>
<dbReference type="EMBL" id="BSEV01000016">
    <property type="protein sequence ID" value="GLK12369.1"/>
    <property type="molecule type" value="Genomic_DNA"/>
</dbReference>
<gene>
    <name evidence="3" type="ORF">GCM10017600_57790</name>
</gene>
<evidence type="ECO:0000313" key="3">
    <source>
        <dbReference type="EMBL" id="GLK12369.1"/>
    </source>
</evidence>
<reference evidence="3" key="1">
    <citation type="journal article" date="2014" name="Int. J. Syst. Evol. Microbiol.">
        <title>Complete genome sequence of Corynebacterium casei LMG S-19264T (=DSM 44701T), isolated from a smear-ripened cheese.</title>
        <authorList>
            <consortium name="US DOE Joint Genome Institute (JGI-PGF)"/>
            <person name="Walter F."/>
            <person name="Albersmeier A."/>
            <person name="Kalinowski J."/>
            <person name="Ruckert C."/>
        </authorList>
    </citation>
    <scope>NUCLEOTIDE SEQUENCE</scope>
    <source>
        <strain evidence="3">VKM Ac-2007</strain>
    </source>
</reference>
<dbReference type="SUPFAM" id="SSF56349">
    <property type="entry name" value="DNA breaking-rejoining enzymes"/>
    <property type="match status" value="1"/>
</dbReference>
<dbReference type="GO" id="GO:0006310">
    <property type="term" value="P:DNA recombination"/>
    <property type="evidence" value="ECO:0007669"/>
    <property type="project" value="UniProtKB-KW"/>
</dbReference>
<reference evidence="3" key="2">
    <citation type="submission" date="2023-01" db="EMBL/GenBank/DDBJ databases">
        <authorList>
            <person name="Sun Q."/>
            <person name="Evtushenko L."/>
        </authorList>
    </citation>
    <scope>NUCLEOTIDE SEQUENCE</scope>
    <source>
        <strain evidence="3">VKM Ac-2007</strain>
    </source>
</reference>
<protein>
    <recommendedName>
        <fullName evidence="2">Tyr recombinase domain-containing protein</fullName>
    </recommendedName>
</protein>
<evidence type="ECO:0000256" key="1">
    <source>
        <dbReference type="ARBA" id="ARBA00023172"/>
    </source>
</evidence>
<feature type="domain" description="Tyr recombinase" evidence="2">
    <location>
        <begin position="1"/>
        <end position="79"/>
    </location>
</feature>
<dbReference type="PROSITE" id="PS51898">
    <property type="entry name" value="TYR_RECOMBINASE"/>
    <property type="match status" value="1"/>
</dbReference>
<evidence type="ECO:0000313" key="4">
    <source>
        <dbReference type="Proteomes" id="UP001143474"/>
    </source>
</evidence>
<keyword evidence="1" id="KW-0233">DNA recombination</keyword>
<keyword evidence="4" id="KW-1185">Reference proteome</keyword>
<dbReference type="InterPro" id="IPR002104">
    <property type="entry name" value="Integrase_catalytic"/>
</dbReference>
<name>A0A9W6MF82_9ACTN</name>
<proteinExistence type="predicted"/>
<dbReference type="InterPro" id="IPR013762">
    <property type="entry name" value="Integrase-like_cat_sf"/>
</dbReference>
<dbReference type="GO" id="GO:0015074">
    <property type="term" value="P:DNA integration"/>
    <property type="evidence" value="ECO:0007669"/>
    <property type="project" value="InterPro"/>
</dbReference>
<accession>A0A9W6MF82</accession>
<dbReference type="AlphaFoldDB" id="A0A9W6MF82"/>
<organism evidence="3 4">
    <name type="scientific">Streptosporangium carneum</name>
    <dbReference type="NCBI Taxonomy" id="47481"/>
    <lineage>
        <taxon>Bacteria</taxon>
        <taxon>Bacillati</taxon>
        <taxon>Actinomycetota</taxon>
        <taxon>Actinomycetes</taxon>
        <taxon>Streptosporangiales</taxon>
        <taxon>Streptosporangiaceae</taxon>
        <taxon>Streptosporangium</taxon>
    </lineage>
</organism>
<comment type="caution">
    <text evidence="3">The sequence shown here is derived from an EMBL/GenBank/DDBJ whole genome shotgun (WGS) entry which is preliminary data.</text>
</comment>
<dbReference type="Pfam" id="PF00589">
    <property type="entry name" value="Phage_integrase"/>
    <property type="match status" value="1"/>
</dbReference>
<sequence length="79" mass="8716">MLQRTAEANEVALFVSVRGRCLTTRGIYDTLVTLADAAGVREDFTPHVLRHTLGTNLRRQGEDIVVIAELLGHSIETAR</sequence>
<dbReference type="Proteomes" id="UP001143474">
    <property type="component" value="Unassembled WGS sequence"/>
</dbReference>
<dbReference type="GO" id="GO:0003677">
    <property type="term" value="F:DNA binding"/>
    <property type="evidence" value="ECO:0007669"/>
    <property type="project" value="InterPro"/>
</dbReference>
<dbReference type="InterPro" id="IPR011010">
    <property type="entry name" value="DNA_brk_join_enz"/>
</dbReference>